<reference evidence="1" key="1">
    <citation type="submission" date="2021-12" db="EMBL/GenBank/DDBJ databases">
        <title>Discovery of the Pendulisporaceae a myxobacterial family with distinct sporulation behavior and unique specialized metabolism.</title>
        <authorList>
            <person name="Garcia R."/>
            <person name="Popoff A."/>
            <person name="Bader C.D."/>
            <person name="Loehr J."/>
            <person name="Walesch S."/>
            <person name="Walt C."/>
            <person name="Boldt J."/>
            <person name="Bunk B."/>
            <person name="Haeckl F.J.F.P.J."/>
            <person name="Gunesch A.P."/>
            <person name="Birkelbach J."/>
            <person name="Nuebel U."/>
            <person name="Pietschmann T."/>
            <person name="Bach T."/>
            <person name="Mueller R."/>
        </authorList>
    </citation>
    <scope>NUCLEOTIDE SEQUENCE</scope>
    <source>
        <strain evidence="1">MSr11367</strain>
    </source>
</reference>
<keyword evidence="2" id="KW-1185">Reference proteome</keyword>
<organism evidence="1 2">
    <name type="scientific">Pendulispora rubella</name>
    <dbReference type="NCBI Taxonomy" id="2741070"/>
    <lineage>
        <taxon>Bacteria</taxon>
        <taxon>Pseudomonadati</taxon>
        <taxon>Myxococcota</taxon>
        <taxon>Myxococcia</taxon>
        <taxon>Myxococcales</taxon>
        <taxon>Sorangiineae</taxon>
        <taxon>Pendulisporaceae</taxon>
        <taxon>Pendulispora</taxon>
    </lineage>
</organism>
<dbReference type="InterPro" id="IPR016084">
    <property type="entry name" value="Haem_Oase-like_multi-hlx"/>
</dbReference>
<evidence type="ECO:0000313" key="2">
    <source>
        <dbReference type="Proteomes" id="UP001374803"/>
    </source>
</evidence>
<name>A0ABZ2KXI7_9BACT</name>
<accession>A0ABZ2KXI7</accession>
<dbReference type="Gene3D" id="1.20.910.10">
    <property type="entry name" value="Heme oxygenase-like"/>
    <property type="match status" value="1"/>
</dbReference>
<dbReference type="RefSeq" id="WP_394831311.1">
    <property type="nucleotide sequence ID" value="NZ_CP089929.1"/>
</dbReference>
<protein>
    <recommendedName>
        <fullName evidence="3">Transcriptional regulator</fullName>
    </recommendedName>
</protein>
<evidence type="ECO:0000313" key="1">
    <source>
        <dbReference type="EMBL" id="WXB01695.1"/>
    </source>
</evidence>
<dbReference type="Proteomes" id="UP001374803">
    <property type="component" value="Chromosome"/>
</dbReference>
<dbReference type="SUPFAM" id="SSF48613">
    <property type="entry name" value="Heme oxygenase-like"/>
    <property type="match status" value="1"/>
</dbReference>
<sequence>MNQTAQELLRDVERQLEPKSDENRLVPSISDGRAPRAVLAALACEQHRIITSDWRSFLYLAARSPHPSAGGFFTTLAQGEVLALEALSGFAEACGVGGRALEDYAPRAGCQAYPSYLAWLALNAEPSDVVLAVVANFRAWGNYCRTVSKALREHYGFGDSGCAFFDFFAAPAPDLERQALAVIQSAIDAGRGTARAFEYGRLLQRYELMFWNTLAEPS</sequence>
<evidence type="ECO:0008006" key="3">
    <source>
        <dbReference type="Google" id="ProtNLM"/>
    </source>
</evidence>
<proteinExistence type="predicted"/>
<dbReference type="EMBL" id="CP089983">
    <property type="protein sequence ID" value="WXB01695.1"/>
    <property type="molecule type" value="Genomic_DNA"/>
</dbReference>
<gene>
    <name evidence="1" type="ORF">LVJ94_32855</name>
</gene>